<dbReference type="OrthoDB" id="3698929at2"/>
<dbReference type="GO" id="GO:0003677">
    <property type="term" value="F:DNA binding"/>
    <property type="evidence" value="ECO:0007669"/>
    <property type="project" value="UniProtKB-KW"/>
</dbReference>
<dbReference type="SUPFAM" id="SSF52172">
    <property type="entry name" value="CheY-like"/>
    <property type="match status" value="1"/>
</dbReference>
<sequence>MGQVTYVRPEEQQVVPVLPIRVLIADDDHRVRIALSTLLTTSADFEVVGAAGTAAGALTLAREHRPTVALIDMHLPDPADGLGLLRAISGELHIPAIAISVDGGLANNALAAGAADFFDKDGIAERLISALRTVASSRHGVR</sequence>
<organism evidence="4 5">
    <name type="scientific">Nocardioides immobilis</name>
    <dbReference type="NCBI Taxonomy" id="2049295"/>
    <lineage>
        <taxon>Bacteria</taxon>
        <taxon>Bacillati</taxon>
        <taxon>Actinomycetota</taxon>
        <taxon>Actinomycetes</taxon>
        <taxon>Propionibacteriales</taxon>
        <taxon>Nocardioidaceae</taxon>
        <taxon>Nocardioides</taxon>
    </lineage>
</organism>
<dbReference type="Proteomes" id="UP000283644">
    <property type="component" value="Unassembled WGS sequence"/>
</dbReference>
<feature type="domain" description="Response regulatory" evidence="3">
    <location>
        <begin position="21"/>
        <end position="135"/>
    </location>
</feature>
<feature type="modified residue" description="4-aspartylphosphate" evidence="2">
    <location>
        <position position="72"/>
    </location>
</feature>
<proteinExistence type="predicted"/>
<dbReference type="AlphaFoldDB" id="A0A417Y8R4"/>
<dbReference type="PROSITE" id="PS50110">
    <property type="entry name" value="RESPONSE_REGULATORY"/>
    <property type="match status" value="1"/>
</dbReference>
<dbReference type="InterPro" id="IPR039420">
    <property type="entry name" value="WalR-like"/>
</dbReference>
<dbReference type="GO" id="GO:0000160">
    <property type="term" value="P:phosphorelay signal transduction system"/>
    <property type="evidence" value="ECO:0007669"/>
    <property type="project" value="InterPro"/>
</dbReference>
<evidence type="ECO:0000256" key="2">
    <source>
        <dbReference type="PROSITE-ProRule" id="PRU00169"/>
    </source>
</evidence>
<dbReference type="Gene3D" id="3.40.50.2300">
    <property type="match status" value="1"/>
</dbReference>
<dbReference type="Pfam" id="PF00072">
    <property type="entry name" value="Response_reg"/>
    <property type="match status" value="1"/>
</dbReference>
<keyword evidence="1 4" id="KW-0238">DNA-binding</keyword>
<evidence type="ECO:0000313" key="5">
    <source>
        <dbReference type="Proteomes" id="UP000283644"/>
    </source>
</evidence>
<evidence type="ECO:0000256" key="1">
    <source>
        <dbReference type="ARBA" id="ARBA00023125"/>
    </source>
</evidence>
<protein>
    <submittedName>
        <fullName evidence="4">DNA-binding response regulator</fullName>
    </submittedName>
</protein>
<accession>A0A417Y8R4</accession>
<dbReference type="InterPro" id="IPR011006">
    <property type="entry name" value="CheY-like_superfamily"/>
</dbReference>
<dbReference type="SMART" id="SM00448">
    <property type="entry name" value="REC"/>
    <property type="match status" value="1"/>
</dbReference>
<keyword evidence="2" id="KW-0597">Phosphoprotein</keyword>
<dbReference type="InterPro" id="IPR001789">
    <property type="entry name" value="Sig_transdc_resp-reg_receiver"/>
</dbReference>
<evidence type="ECO:0000313" key="4">
    <source>
        <dbReference type="EMBL" id="RHW29103.1"/>
    </source>
</evidence>
<dbReference type="EMBL" id="QXGH01000003">
    <property type="protein sequence ID" value="RHW29103.1"/>
    <property type="molecule type" value="Genomic_DNA"/>
</dbReference>
<gene>
    <name evidence="4" type="ORF">D0Z08_00520</name>
</gene>
<comment type="caution">
    <text evidence="4">The sequence shown here is derived from an EMBL/GenBank/DDBJ whole genome shotgun (WGS) entry which is preliminary data.</text>
</comment>
<reference evidence="4 5" key="1">
    <citation type="submission" date="2018-09" db="EMBL/GenBank/DDBJ databases">
        <title>Genome sequencing of Nocardioides immobilis CCTCC AB 2017083 for comparison to Nocardioides silvaticus.</title>
        <authorList>
            <person name="Li C."/>
            <person name="Wang G."/>
        </authorList>
    </citation>
    <scope>NUCLEOTIDE SEQUENCE [LARGE SCALE GENOMIC DNA]</scope>
    <source>
        <strain evidence="4 5">CCTCC AB 2017083</strain>
    </source>
</reference>
<keyword evidence="5" id="KW-1185">Reference proteome</keyword>
<evidence type="ECO:0000259" key="3">
    <source>
        <dbReference type="PROSITE" id="PS50110"/>
    </source>
</evidence>
<dbReference type="PANTHER" id="PTHR43214">
    <property type="entry name" value="TWO-COMPONENT RESPONSE REGULATOR"/>
    <property type="match status" value="1"/>
</dbReference>
<name>A0A417Y8R4_9ACTN</name>